<reference evidence="1 2" key="1">
    <citation type="submission" date="2020-03" db="EMBL/GenBank/DDBJ databases">
        <title>Leucobacter sp. nov., isolated from beetles.</title>
        <authorList>
            <person name="Hyun D.-W."/>
            <person name="Bae J.-W."/>
        </authorList>
    </citation>
    <scope>NUCLEOTIDE SEQUENCE [LARGE SCALE GENOMIC DNA]</scope>
    <source>
        <strain evidence="1 2">HDW9A</strain>
    </source>
</reference>
<evidence type="ECO:0000313" key="2">
    <source>
        <dbReference type="Proteomes" id="UP000503441"/>
    </source>
</evidence>
<dbReference type="RefSeq" id="WP_166331730.1">
    <property type="nucleotide sequence ID" value="NZ_CP049933.1"/>
</dbReference>
<proteinExistence type="predicted"/>
<gene>
    <name evidence="1" type="ORF">G7066_14540</name>
</gene>
<sequence length="84" mass="8673">MMHARDSAGREIDAIVQLPDGGWAAFEVKLGATQEIVESAAASLLRFASQVTNPPTSLTVITSSGPSYCRPDGVNVVGFGALAP</sequence>
<keyword evidence="2" id="KW-1185">Reference proteome</keyword>
<evidence type="ECO:0008006" key="3">
    <source>
        <dbReference type="Google" id="ProtNLM"/>
    </source>
</evidence>
<organism evidence="1 2">
    <name type="scientific">Leucobacter coleopterorum</name>
    <dbReference type="NCBI Taxonomy" id="2714933"/>
    <lineage>
        <taxon>Bacteria</taxon>
        <taxon>Bacillati</taxon>
        <taxon>Actinomycetota</taxon>
        <taxon>Actinomycetes</taxon>
        <taxon>Micrococcales</taxon>
        <taxon>Microbacteriaceae</taxon>
        <taxon>Leucobacter</taxon>
    </lineage>
</organism>
<protein>
    <recommendedName>
        <fullName evidence="3">DUF4143 domain-containing protein</fullName>
    </recommendedName>
</protein>
<accession>A0ABX6JZ42</accession>
<name>A0ABX6JZ42_9MICO</name>
<evidence type="ECO:0000313" key="1">
    <source>
        <dbReference type="EMBL" id="QIM19488.1"/>
    </source>
</evidence>
<dbReference type="Proteomes" id="UP000503441">
    <property type="component" value="Chromosome"/>
</dbReference>
<dbReference type="EMBL" id="CP049933">
    <property type="protein sequence ID" value="QIM19488.1"/>
    <property type="molecule type" value="Genomic_DNA"/>
</dbReference>